<dbReference type="EMBL" id="CM037158">
    <property type="protein sequence ID" value="KAH7851988.1"/>
    <property type="molecule type" value="Genomic_DNA"/>
</dbReference>
<comment type="caution">
    <text evidence="1">The sequence shown here is derived from an EMBL/GenBank/DDBJ whole genome shotgun (WGS) entry which is preliminary data.</text>
</comment>
<proteinExistence type="predicted"/>
<reference evidence="1 2" key="1">
    <citation type="journal article" date="2021" name="Hortic Res">
        <title>High-quality reference genome and annotation aids understanding of berry development for evergreen blueberry (Vaccinium darrowii).</title>
        <authorList>
            <person name="Yu J."/>
            <person name="Hulse-Kemp A.M."/>
            <person name="Babiker E."/>
            <person name="Staton M."/>
        </authorList>
    </citation>
    <scope>NUCLEOTIDE SEQUENCE [LARGE SCALE GENOMIC DNA]</scope>
    <source>
        <strain evidence="2">cv. NJ 8807/NJ 8810</strain>
        <tissue evidence="1">Young leaf</tissue>
    </source>
</reference>
<protein>
    <submittedName>
        <fullName evidence="1">Uncharacterized protein</fullName>
    </submittedName>
</protein>
<keyword evidence="2" id="KW-1185">Reference proteome</keyword>
<organism evidence="1 2">
    <name type="scientific">Vaccinium darrowii</name>
    <dbReference type="NCBI Taxonomy" id="229202"/>
    <lineage>
        <taxon>Eukaryota</taxon>
        <taxon>Viridiplantae</taxon>
        <taxon>Streptophyta</taxon>
        <taxon>Embryophyta</taxon>
        <taxon>Tracheophyta</taxon>
        <taxon>Spermatophyta</taxon>
        <taxon>Magnoliopsida</taxon>
        <taxon>eudicotyledons</taxon>
        <taxon>Gunneridae</taxon>
        <taxon>Pentapetalae</taxon>
        <taxon>asterids</taxon>
        <taxon>Ericales</taxon>
        <taxon>Ericaceae</taxon>
        <taxon>Vaccinioideae</taxon>
        <taxon>Vaccinieae</taxon>
        <taxon>Vaccinium</taxon>
    </lineage>
</organism>
<gene>
    <name evidence="1" type="ORF">Vadar_019174</name>
</gene>
<accession>A0ACB7YEQ1</accession>
<sequence>MTNKQKGLIDAVAELFPNAAHRFCVRHLYNNFKGDFKGLVLKEILWKAARASTVPAFQKAMAEMKKADPKAYDWLNARPAINWTRSHFDPFPKCDIMLNNLSKSFNAAILPARDKPIITMLERIRSILMESTKRRRETMIRCKDPICPKIRKRLDKIREVNGWIPRYFGNEQFQVEGSNDQFRVDLKNRTCGCRKWDLCGIPCVHASAAYNKLDLDPMDFVHECYKVSTYLSTYDNVLGPINGRDLWPCTGDKILLPPDVKKRAGRPKKARRREPGEEEERGCKVGPPIGPSNAAQPDHAVEIVDHGGPPNASETVVYGGPLNGAQNLMNVPISSEVTSVVTGLYGGSQDSQGLFNSQVSSVGTNMAGGSQPKVRHCFESEVPVTNQMHAMPW</sequence>
<name>A0ACB7YEQ1_9ERIC</name>
<evidence type="ECO:0000313" key="2">
    <source>
        <dbReference type="Proteomes" id="UP000828048"/>
    </source>
</evidence>
<evidence type="ECO:0000313" key="1">
    <source>
        <dbReference type="EMBL" id="KAH7851988.1"/>
    </source>
</evidence>
<dbReference type="Proteomes" id="UP000828048">
    <property type="component" value="Chromosome 8"/>
</dbReference>